<dbReference type="Proteomes" id="UP000233766">
    <property type="component" value="Unassembled WGS sequence"/>
</dbReference>
<name>A0A2N3WXI8_9NOCA</name>
<protein>
    <recommendedName>
        <fullName evidence="1">VOC domain-containing protein</fullName>
    </recommendedName>
</protein>
<accession>A0A2N3WXI8</accession>
<dbReference type="Pfam" id="PF00903">
    <property type="entry name" value="Glyoxalase"/>
    <property type="match status" value="1"/>
</dbReference>
<dbReference type="InterPro" id="IPR037523">
    <property type="entry name" value="VOC_core"/>
</dbReference>
<evidence type="ECO:0000313" key="3">
    <source>
        <dbReference type="Proteomes" id="UP000233766"/>
    </source>
</evidence>
<feature type="domain" description="VOC" evidence="1">
    <location>
        <begin position="2"/>
        <end position="128"/>
    </location>
</feature>
<evidence type="ECO:0000259" key="1">
    <source>
        <dbReference type="PROSITE" id="PS51819"/>
    </source>
</evidence>
<keyword evidence="3" id="KW-1185">Reference proteome</keyword>
<dbReference type="Gene3D" id="3.10.180.10">
    <property type="entry name" value="2,3-Dihydroxybiphenyl 1,2-Dioxygenase, domain 1"/>
    <property type="match status" value="1"/>
</dbReference>
<sequence>MALGHLGINVTDLVAARMYYDELMPMLEYERLLADGTQFAYRPAGGKIGTYVFFYPASEPGYAPGRAGLQHLAFMVRTRADVAKVHAWALSRGDEIIHAPQEFPQYPPPYYATFWIGYDGVMLEAVCHKDA</sequence>
<dbReference type="PANTHER" id="PTHR35006:SF2">
    <property type="entry name" value="GLYOXALASE FAMILY PROTEIN (AFU_ORTHOLOGUE AFUA_5G14830)"/>
    <property type="match status" value="1"/>
</dbReference>
<dbReference type="InterPro" id="IPR029068">
    <property type="entry name" value="Glyas_Bleomycin-R_OHBP_Dase"/>
</dbReference>
<dbReference type="PROSITE" id="PS51819">
    <property type="entry name" value="VOC"/>
    <property type="match status" value="1"/>
</dbReference>
<dbReference type="RefSeq" id="WP_101463016.1">
    <property type="nucleotide sequence ID" value="NZ_PJMW01000001.1"/>
</dbReference>
<dbReference type="SUPFAM" id="SSF54593">
    <property type="entry name" value="Glyoxalase/Bleomycin resistance protein/Dihydroxybiphenyl dioxygenase"/>
    <property type="match status" value="1"/>
</dbReference>
<evidence type="ECO:0000313" key="2">
    <source>
        <dbReference type="EMBL" id="PKV98579.1"/>
    </source>
</evidence>
<proteinExistence type="predicted"/>
<dbReference type="AlphaFoldDB" id="A0A2N3WXI8"/>
<dbReference type="PANTHER" id="PTHR35006">
    <property type="entry name" value="GLYOXALASE FAMILY PROTEIN (AFU_ORTHOLOGUE AFUA_5G14830)"/>
    <property type="match status" value="1"/>
</dbReference>
<comment type="caution">
    <text evidence="2">The sequence shown here is derived from an EMBL/GenBank/DDBJ whole genome shotgun (WGS) entry which is preliminary data.</text>
</comment>
<organism evidence="2 3">
    <name type="scientific">Nocardia fluminea</name>
    <dbReference type="NCBI Taxonomy" id="134984"/>
    <lineage>
        <taxon>Bacteria</taxon>
        <taxon>Bacillati</taxon>
        <taxon>Actinomycetota</taxon>
        <taxon>Actinomycetes</taxon>
        <taxon>Mycobacteriales</taxon>
        <taxon>Nocardiaceae</taxon>
        <taxon>Nocardia</taxon>
    </lineage>
</organism>
<dbReference type="InterPro" id="IPR004360">
    <property type="entry name" value="Glyas_Fos-R_dOase_dom"/>
</dbReference>
<reference evidence="2 3" key="1">
    <citation type="submission" date="2017-12" db="EMBL/GenBank/DDBJ databases">
        <title>Sequencing the genomes of 1000 Actinobacteria strains.</title>
        <authorList>
            <person name="Klenk H.-P."/>
        </authorList>
    </citation>
    <scope>NUCLEOTIDE SEQUENCE [LARGE SCALE GENOMIC DNA]</scope>
    <source>
        <strain evidence="2 3">DSM 44489</strain>
    </source>
</reference>
<dbReference type="OrthoDB" id="5242506at2"/>
<gene>
    <name evidence="2" type="ORF">ATK86_0600</name>
</gene>
<dbReference type="EMBL" id="PJMW01000001">
    <property type="protein sequence ID" value="PKV98579.1"/>
    <property type="molecule type" value="Genomic_DNA"/>
</dbReference>